<proteinExistence type="inferred from homology"/>
<feature type="transmembrane region" description="Helical" evidence="6">
    <location>
        <begin position="153"/>
        <end position="172"/>
    </location>
</feature>
<dbReference type="GO" id="GO:0016020">
    <property type="term" value="C:membrane"/>
    <property type="evidence" value="ECO:0007669"/>
    <property type="project" value="UniProtKB-SubCell"/>
</dbReference>
<evidence type="ECO:0000256" key="3">
    <source>
        <dbReference type="ARBA" id="ARBA00022692"/>
    </source>
</evidence>
<keyword evidence="4 6" id="KW-1133">Transmembrane helix</keyword>
<comment type="caution">
    <text evidence="9">The sequence shown here is derived from an EMBL/GenBank/DDBJ whole genome shotgun (WGS) entry which is preliminary data.</text>
</comment>
<feature type="transmembrane region" description="Helical" evidence="6">
    <location>
        <begin position="46"/>
        <end position="67"/>
    </location>
</feature>
<dbReference type="Proteomes" id="UP001172457">
    <property type="component" value="Chromosome 4"/>
</dbReference>
<evidence type="ECO:0000313" key="10">
    <source>
        <dbReference type="Proteomes" id="UP001172457"/>
    </source>
</evidence>
<reference evidence="9" key="1">
    <citation type="submission" date="2023-03" db="EMBL/GenBank/DDBJ databases">
        <title>Chromosome-scale reference genome and RAD-based genetic map of yellow starthistle (Centaurea solstitialis) reveal putative structural variation and QTLs associated with invader traits.</title>
        <authorList>
            <person name="Reatini B."/>
            <person name="Cang F.A."/>
            <person name="Jiang Q."/>
            <person name="Mckibben M.T.W."/>
            <person name="Barker M.S."/>
            <person name="Rieseberg L.H."/>
            <person name="Dlugosch K.M."/>
        </authorList>
    </citation>
    <scope>NUCLEOTIDE SEQUENCE</scope>
    <source>
        <strain evidence="9">CAN-66</strain>
        <tissue evidence="9">Leaf</tissue>
    </source>
</reference>
<feature type="transmembrane region" description="Helical" evidence="6">
    <location>
        <begin position="249"/>
        <end position="269"/>
    </location>
</feature>
<feature type="region of interest" description="Disordered" evidence="7">
    <location>
        <begin position="299"/>
        <end position="346"/>
    </location>
</feature>
<feature type="transmembrane region" description="Helical" evidence="6">
    <location>
        <begin position="275"/>
        <end position="294"/>
    </location>
</feature>
<evidence type="ECO:0000256" key="1">
    <source>
        <dbReference type="ARBA" id="ARBA00004141"/>
    </source>
</evidence>
<dbReference type="InterPro" id="IPR000620">
    <property type="entry name" value="EamA_dom"/>
</dbReference>
<dbReference type="EMBL" id="JARYMX010000004">
    <property type="protein sequence ID" value="KAJ9553594.1"/>
    <property type="molecule type" value="Genomic_DNA"/>
</dbReference>
<dbReference type="SUPFAM" id="SSF103481">
    <property type="entry name" value="Multidrug resistance efflux transporter EmrE"/>
    <property type="match status" value="1"/>
</dbReference>
<sequence>MEMAKGWLSSFLKQGKPYLGVLFLQLGYAINNLLVKSALNEGLNPYTFSVYRNVAAAVAFGPFALYFERKIRTQMTFSVFWKILLLAFIELEKVNVRRLHSQGKILGTLITVGGAMVMTLVNGPPVPLPWTKGGSAVQHSSDSSSIVSQDQHIKGAIMITAGCFCWASFYILQAMTLKEYPAQLSLTTLICMMGALQGTVVTLVIEKAKSGIWSMHKETEVVATLYSGIIRSGASYYVSGLVMKEKGPFFVTAFNPLGMVIVAIVSSFALAERLVLGRIVGAFIIVVGLYLIIWGKSKDSSLSSSKNNEIEKSDIETSYLETSKNKDQDQDGIKARKEDDRGETNV</sequence>
<organism evidence="9 10">
    <name type="scientific">Centaurea solstitialis</name>
    <name type="common">yellow star-thistle</name>
    <dbReference type="NCBI Taxonomy" id="347529"/>
    <lineage>
        <taxon>Eukaryota</taxon>
        <taxon>Viridiplantae</taxon>
        <taxon>Streptophyta</taxon>
        <taxon>Embryophyta</taxon>
        <taxon>Tracheophyta</taxon>
        <taxon>Spermatophyta</taxon>
        <taxon>Magnoliopsida</taxon>
        <taxon>eudicotyledons</taxon>
        <taxon>Gunneridae</taxon>
        <taxon>Pentapetalae</taxon>
        <taxon>asterids</taxon>
        <taxon>campanulids</taxon>
        <taxon>Asterales</taxon>
        <taxon>Asteraceae</taxon>
        <taxon>Carduoideae</taxon>
        <taxon>Cardueae</taxon>
        <taxon>Centaureinae</taxon>
        <taxon>Centaurea</taxon>
    </lineage>
</organism>
<evidence type="ECO:0000256" key="7">
    <source>
        <dbReference type="SAM" id="MobiDB-lite"/>
    </source>
</evidence>
<evidence type="ECO:0000313" key="9">
    <source>
        <dbReference type="EMBL" id="KAJ9553594.1"/>
    </source>
</evidence>
<dbReference type="PANTHER" id="PTHR31218">
    <property type="entry name" value="WAT1-RELATED PROTEIN"/>
    <property type="match status" value="1"/>
</dbReference>
<dbReference type="AlphaFoldDB" id="A0AA38WKX4"/>
<evidence type="ECO:0000256" key="2">
    <source>
        <dbReference type="ARBA" id="ARBA00007635"/>
    </source>
</evidence>
<feature type="compositionally biased region" description="Basic and acidic residues" evidence="7">
    <location>
        <begin position="323"/>
        <end position="346"/>
    </location>
</feature>
<dbReference type="InterPro" id="IPR037185">
    <property type="entry name" value="EmrE-like"/>
</dbReference>
<protein>
    <recommendedName>
        <fullName evidence="6">WAT1-related protein</fullName>
    </recommendedName>
</protein>
<evidence type="ECO:0000259" key="8">
    <source>
        <dbReference type="Pfam" id="PF00892"/>
    </source>
</evidence>
<accession>A0AA38WKX4</accession>
<feature type="transmembrane region" description="Helical" evidence="6">
    <location>
        <begin position="184"/>
        <end position="205"/>
    </location>
</feature>
<keyword evidence="3 6" id="KW-0812">Transmembrane</keyword>
<keyword evidence="10" id="KW-1185">Reference proteome</keyword>
<comment type="subcellular location">
    <subcellularLocation>
        <location evidence="1 6">Membrane</location>
        <topology evidence="1 6">Multi-pass membrane protein</topology>
    </subcellularLocation>
</comment>
<gene>
    <name evidence="9" type="ORF">OSB04_017639</name>
</gene>
<dbReference type="InterPro" id="IPR030184">
    <property type="entry name" value="WAT1-related"/>
</dbReference>
<dbReference type="Pfam" id="PF00892">
    <property type="entry name" value="EamA"/>
    <property type="match status" value="1"/>
</dbReference>
<name>A0AA38WKX4_9ASTR</name>
<dbReference type="GO" id="GO:0022857">
    <property type="term" value="F:transmembrane transporter activity"/>
    <property type="evidence" value="ECO:0007669"/>
    <property type="project" value="InterPro"/>
</dbReference>
<keyword evidence="5 6" id="KW-0472">Membrane</keyword>
<comment type="similarity">
    <text evidence="2 6">Belongs to the drug/metabolite transporter (DMT) superfamily. Plant drug/metabolite exporter (P-DME) (TC 2.A.7.4) family.</text>
</comment>
<evidence type="ECO:0000256" key="4">
    <source>
        <dbReference type="ARBA" id="ARBA00022989"/>
    </source>
</evidence>
<evidence type="ECO:0000256" key="5">
    <source>
        <dbReference type="ARBA" id="ARBA00023136"/>
    </source>
</evidence>
<evidence type="ECO:0000256" key="6">
    <source>
        <dbReference type="RuleBase" id="RU363077"/>
    </source>
</evidence>
<feature type="transmembrane region" description="Helical" evidence="6">
    <location>
        <begin position="103"/>
        <end position="121"/>
    </location>
</feature>
<feature type="domain" description="EamA" evidence="8">
    <location>
        <begin position="154"/>
        <end position="293"/>
    </location>
</feature>